<feature type="transmembrane region" description="Helical" evidence="1">
    <location>
        <begin position="88"/>
        <end position="104"/>
    </location>
</feature>
<reference evidence="2 3" key="1">
    <citation type="submission" date="2019-08" db="EMBL/GenBank/DDBJ databases">
        <title>Amphibian skin-associated Pigmentiphaga: genome sequence and occurrence across geography and hosts.</title>
        <authorList>
            <person name="Bletz M.C."/>
            <person name="Bunk B."/>
            <person name="Sproeer C."/>
            <person name="Biwer P."/>
            <person name="Reiter S."/>
            <person name="Rabemananjara F.C.E."/>
            <person name="Schulz S."/>
            <person name="Overmann J."/>
            <person name="Vences M."/>
        </authorList>
    </citation>
    <scope>NUCLEOTIDE SEQUENCE [LARGE SCALE GENOMIC DNA]</scope>
    <source>
        <strain evidence="2 3">Mada1488</strain>
    </source>
</reference>
<keyword evidence="1" id="KW-0812">Transmembrane</keyword>
<feature type="transmembrane region" description="Helical" evidence="1">
    <location>
        <begin position="148"/>
        <end position="167"/>
    </location>
</feature>
<feature type="transmembrane region" description="Helical" evidence="1">
    <location>
        <begin position="17"/>
        <end position="36"/>
    </location>
</feature>
<protein>
    <recommendedName>
        <fullName evidence="4">Methyl-accepting chemotaxis protein</fullName>
    </recommendedName>
</protein>
<feature type="transmembrane region" description="Helical" evidence="1">
    <location>
        <begin position="111"/>
        <end position="128"/>
    </location>
</feature>
<dbReference type="EMBL" id="CP043046">
    <property type="protein sequence ID" value="QEI08819.1"/>
    <property type="molecule type" value="Genomic_DNA"/>
</dbReference>
<dbReference type="RefSeq" id="WP_148818322.1">
    <property type="nucleotide sequence ID" value="NZ_CP043046.1"/>
</dbReference>
<keyword evidence="1" id="KW-1133">Transmembrane helix</keyword>
<accession>A0A5C0B1X6</accession>
<gene>
    <name evidence="2" type="ORF">FXN63_25425</name>
</gene>
<name>A0A5C0B1X6_9BURK</name>
<evidence type="ECO:0008006" key="4">
    <source>
        <dbReference type="Google" id="ProtNLM"/>
    </source>
</evidence>
<evidence type="ECO:0000313" key="2">
    <source>
        <dbReference type="EMBL" id="QEI08819.1"/>
    </source>
</evidence>
<dbReference type="OrthoDB" id="9806477at2"/>
<sequence length="204" mass="23040">MAAAPMFIEYYRKADRIMISLVWLMFFYALGLALWYDTFIQAVVVGGGASVLLTLLYRVASGTRLLRCCIAVAFMVLAALHINQTKGVIEFHFGIFVLLAALTFYRDWLPILVGAVVIIAHHAIFHVLQHKGLPVFVMEQHHAGWHMILIHAFYVVLESAILLYLAVRSRTEAVVSQEMLDKMLTIRLEVLGKGHPQPVMRSPH</sequence>
<feature type="transmembrane region" description="Helical" evidence="1">
    <location>
        <begin position="65"/>
        <end position="82"/>
    </location>
</feature>
<evidence type="ECO:0000313" key="3">
    <source>
        <dbReference type="Proteomes" id="UP000325161"/>
    </source>
</evidence>
<organism evidence="2 3">
    <name type="scientific">Pigmentiphaga aceris</name>
    <dbReference type="NCBI Taxonomy" id="1940612"/>
    <lineage>
        <taxon>Bacteria</taxon>
        <taxon>Pseudomonadati</taxon>
        <taxon>Pseudomonadota</taxon>
        <taxon>Betaproteobacteria</taxon>
        <taxon>Burkholderiales</taxon>
        <taxon>Alcaligenaceae</taxon>
        <taxon>Pigmentiphaga</taxon>
    </lineage>
</organism>
<feature type="transmembrane region" description="Helical" evidence="1">
    <location>
        <begin position="42"/>
        <end position="60"/>
    </location>
</feature>
<keyword evidence="1" id="KW-0472">Membrane</keyword>
<dbReference type="KEGG" id="pacr:FXN63_25425"/>
<dbReference type="Proteomes" id="UP000325161">
    <property type="component" value="Chromosome"/>
</dbReference>
<dbReference type="AlphaFoldDB" id="A0A5C0B1X6"/>
<evidence type="ECO:0000256" key="1">
    <source>
        <dbReference type="SAM" id="Phobius"/>
    </source>
</evidence>
<keyword evidence="3" id="KW-1185">Reference proteome</keyword>
<proteinExistence type="predicted"/>